<keyword evidence="4 8" id="KW-0732">Signal</keyword>
<dbReference type="InterPro" id="IPR029058">
    <property type="entry name" value="AB_hydrolase_fold"/>
</dbReference>
<dbReference type="EMBL" id="FNZZ01000004">
    <property type="protein sequence ID" value="SEL54102.1"/>
    <property type="molecule type" value="Genomic_DNA"/>
</dbReference>
<evidence type="ECO:0000256" key="6">
    <source>
        <dbReference type="ARBA" id="ARBA00023277"/>
    </source>
</evidence>
<dbReference type="Proteomes" id="UP000199214">
    <property type="component" value="Unassembled WGS sequence"/>
</dbReference>
<dbReference type="GO" id="GO:0005576">
    <property type="term" value="C:extracellular region"/>
    <property type="evidence" value="ECO:0007669"/>
    <property type="project" value="UniProtKB-SubCell"/>
</dbReference>
<dbReference type="STRING" id="1855283.SAMN05216382_2105"/>
<dbReference type="OrthoDB" id="9764953at2"/>
<keyword evidence="6" id="KW-0119">Carbohydrate metabolism</keyword>
<proteinExistence type="predicted"/>
<evidence type="ECO:0000256" key="4">
    <source>
        <dbReference type="ARBA" id="ARBA00022729"/>
    </source>
</evidence>
<protein>
    <submittedName>
        <fullName evidence="9">Polyhydroxybutyrate depolymerase</fullName>
    </submittedName>
</protein>
<evidence type="ECO:0000256" key="3">
    <source>
        <dbReference type="ARBA" id="ARBA00022651"/>
    </source>
</evidence>
<keyword evidence="2" id="KW-0964">Secreted</keyword>
<evidence type="ECO:0000256" key="7">
    <source>
        <dbReference type="ARBA" id="ARBA00023326"/>
    </source>
</evidence>
<keyword evidence="3" id="KW-0858">Xylan degradation</keyword>
<dbReference type="RefSeq" id="WP_093006087.1">
    <property type="nucleotide sequence ID" value="NZ_FNZZ01000004.1"/>
</dbReference>
<dbReference type="PANTHER" id="PTHR38050:SF2">
    <property type="entry name" value="FERULOYL ESTERASE C-RELATED"/>
    <property type="match status" value="1"/>
</dbReference>
<dbReference type="SUPFAM" id="SSF53474">
    <property type="entry name" value="alpha/beta-Hydrolases"/>
    <property type="match status" value="1"/>
</dbReference>
<evidence type="ECO:0000256" key="2">
    <source>
        <dbReference type="ARBA" id="ARBA00022525"/>
    </source>
</evidence>
<evidence type="ECO:0000313" key="10">
    <source>
        <dbReference type="Proteomes" id="UP000199214"/>
    </source>
</evidence>
<dbReference type="Gene3D" id="3.40.50.1820">
    <property type="entry name" value="alpha/beta hydrolase"/>
    <property type="match status" value="1"/>
</dbReference>
<organism evidence="9 10">
    <name type="scientific">Sphingomonas palmae</name>
    <dbReference type="NCBI Taxonomy" id="1855283"/>
    <lineage>
        <taxon>Bacteria</taxon>
        <taxon>Pseudomonadati</taxon>
        <taxon>Pseudomonadota</taxon>
        <taxon>Alphaproteobacteria</taxon>
        <taxon>Sphingomonadales</taxon>
        <taxon>Sphingomonadaceae</taxon>
        <taxon>Sphingomonas</taxon>
    </lineage>
</organism>
<dbReference type="InterPro" id="IPR043595">
    <property type="entry name" value="FaeB/C/D"/>
</dbReference>
<name>A0A1H7R1S3_9SPHN</name>
<dbReference type="PANTHER" id="PTHR38050">
    <property type="match status" value="1"/>
</dbReference>
<feature type="signal peptide" evidence="8">
    <location>
        <begin position="1"/>
        <end position="21"/>
    </location>
</feature>
<keyword evidence="10" id="KW-1185">Reference proteome</keyword>
<evidence type="ECO:0000256" key="8">
    <source>
        <dbReference type="SAM" id="SignalP"/>
    </source>
</evidence>
<dbReference type="AlphaFoldDB" id="A0A1H7R1S3"/>
<evidence type="ECO:0000256" key="5">
    <source>
        <dbReference type="ARBA" id="ARBA00022801"/>
    </source>
</evidence>
<reference evidence="10" key="1">
    <citation type="submission" date="2016-10" db="EMBL/GenBank/DDBJ databases">
        <authorList>
            <person name="Varghese N."/>
            <person name="Submissions S."/>
        </authorList>
    </citation>
    <scope>NUCLEOTIDE SEQUENCE [LARGE SCALE GENOMIC DNA]</scope>
    <source>
        <strain evidence="10">JS21-1</strain>
    </source>
</reference>
<feature type="chain" id="PRO_5011508452" evidence="8">
    <location>
        <begin position="22"/>
        <end position="314"/>
    </location>
</feature>
<dbReference type="GO" id="GO:0045493">
    <property type="term" value="P:xylan catabolic process"/>
    <property type="evidence" value="ECO:0007669"/>
    <property type="project" value="UniProtKB-KW"/>
</dbReference>
<evidence type="ECO:0000256" key="1">
    <source>
        <dbReference type="ARBA" id="ARBA00004613"/>
    </source>
</evidence>
<dbReference type="GO" id="GO:0030600">
    <property type="term" value="F:feruloyl esterase activity"/>
    <property type="evidence" value="ECO:0007669"/>
    <property type="project" value="InterPro"/>
</dbReference>
<keyword evidence="7" id="KW-0624">Polysaccharide degradation</keyword>
<keyword evidence="5" id="KW-0378">Hydrolase</keyword>
<accession>A0A1H7R1S3</accession>
<evidence type="ECO:0000313" key="9">
    <source>
        <dbReference type="EMBL" id="SEL54102.1"/>
    </source>
</evidence>
<gene>
    <name evidence="9" type="ORF">SAMN05216382_2105</name>
</gene>
<comment type="subcellular location">
    <subcellularLocation>
        <location evidence="1">Secreted</location>
    </subcellularLocation>
</comment>
<sequence length="314" mass="33133">MRMWITRLATIICATIGIALAAPAGAAPCQRNCLTPGDHDFSMQQGLNLRTFRVHVPANYTGDRPIALTLDIHGHAKDSADQQARSGQQQQSEKLGFIVVWPQGVANSWNGNGCCTVAYDTNIDDVGFLRAVIAQVKAQANIDPEKVYATGWSNGGGMAERLGCEAADVVRAIASIAHPLNRNDCHPSRPVSVLDFHGTADTIIPYGGGNTLPGVVLPREALGVPLGWQSAIDSLAAWKVAAGCSAELKGTQLAGASRDQTYVDCPGGVTVGLVSVANGNHDLYTRDDNAVSFGVPSASFVPVAAYIWSNVFRP</sequence>